<dbReference type="Proteomes" id="UP000708208">
    <property type="component" value="Unassembled WGS sequence"/>
</dbReference>
<keyword evidence="2" id="KW-1185">Reference proteome</keyword>
<organism evidence="1 2">
    <name type="scientific">Allacma fusca</name>
    <dbReference type="NCBI Taxonomy" id="39272"/>
    <lineage>
        <taxon>Eukaryota</taxon>
        <taxon>Metazoa</taxon>
        <taxon>Ecdysozoa</taxon>
        <taxon>Arthropoda</taxon>
        <taxon>Hexapoda</taxon>
        <taxon>Collembola</taxon>
        <taxon>Symphypleona</taxon>
        <taxon>Sminthuridae</taxon>
        <taxon>Allacma</taxon>
    </lineage>
</organism>
<feature type="non-terminal residue" evidence="1">
    <location>
        <position position="184"/>
    </location>
</feature>
<gene>
    <name evidence="1" type="ORF">AFUS01_LOCUS29965</name>
</gene>
<name>A0A8J2KK51_9HEXA</name>
<accession>A0A8J2KK51</accession>
<evidence type="ECO:0000313" key="1">
    <source>
        <dbReference type="EMBL" id="CAG7819526.1"/>
    </source>
</evidence>
<comment type="caution">
    <text evidence="1">The sequence shown here is derived from an EMBL/GenBank/DDBJ whole genome shotgun (WGS) entry which is preliminary data.</text>
</comment>
<reference evidence="1" key="1">
    <citation type="submission" date="2021-06" db="EMBL/GenBank/DDBJ databases">
        <authorList>
            <person name="Hodson N. C."/>
            <person name="Mongue J. A."/>
            <person name="Jaron S. K."/>
        </authorList>
    </citation>
    <scope>NUCLEOTIDE SEQUENCE</scope>
</reference>
<evidence type="ECO:0000313" key="2">
    <source>
        <dbReference type="Proteomes" id="UP000708208"/>
    </source>
</evidence>
<dbReference type="EMBL" id="CAJVCH010451763">
    <property type="protein sequence ID" value="CAG7819526.1"/>
    <property type="molecule type" value="Genomic_DNA"/>
</dbReference>
<dbReference type="InterPro" id="IPR005312">
    <property type="entry name" value="DUF1759"/>
</dbReference>
<protein>
    <submittedName>
        <fullName evidence="1">Uncharacterized protein</fullName>
    </submittedName>
</protein>
<proteinExistence type="predicted"/>
<dbReference type="PANTHER" id="PTHR22954">
    <property type="entry name" value="RETROVIRAL PROTEASE-RELATED"/>
    <property type="match status" value="1"/>
</dbReference>
<dbReference type="Pfam" id="PF03564">
    <property type="entry name" value="DUF1759"/>
    <property type="match status" value="1"/>
</dbReference>
<dbReference type="AlphaFoldDB" id="A0A8J2KK51"/>
<dbReference type="PANTHER" id="PTHR22954:SF3">
    <property type="entry name" value="PROTEIN CBG08539"/>
    <property type="match status" value="1"/>
</dbReference>
<sequence>MTEKGLRSTQNSVKARFVIIEEEIARQGSLKFSQVKFDLLRNQLDNNWKVFEETNQKLHNYCTDQAATDAQLQENRDLSARYLKMAEELEILKPDATPTASTAKVKLPDLVVPVFHGELEKWTSFYDLFSASIHSQSGLRPSQKLQYLKSSLKGEAESIISHLSITDSNYAEAWQLLKDRFDNK</sequence>
<dbReference type="OrthoDB" id="5989194at2759"/>